<reference evidence="2" key="1">
    <citation type="submission" date="2021-01" db="EMBL/GenBank/DDBJ databases">
        <authorList>
            <person name="Kaushik A."/>
        </authorList>
    </citation>
    <scope>NUCLEOTIDE SEQUENCE</scope>
    <source>
        <strain evidence="2">AG2-2IIIB</strain>
    </source>
</reference>
<name>A0A8H3HFC8_9AGAM</name>
<evidence type="ECO:0000313" key="2">
    <source>
        <dbReference type="EMBL" id="CAE6507501.1"/>
    </source>
</evidence>
<accession>A0A8H3HFC8</accession>
<evidence type="ECO:0000256" key="1">
    <source>
        <dbReference type="SAM" id="MobiDB-lite"/>
    </source>
</evidence>
<feature type="compositionally biased region" description="Polar residues" evidence="1">
    <location>
        <begin position="703"/>
        <end position="716"/>
    </location>
</feature>
<dbReference type="AlphaFoldDB" id="A0A8H3HFC8"/>
<sequence length="773" mass="88991">MSEPKGSGVLASKDFGDFNQQKDTIKARSTHAENSKRARILELITSTEEHLQTSNSIIQNAVTLGESFKVTKQIVNTLLAPAKDLADLLGSLSEIHPAIGVVATIFQAVVKLEIDRQENDKQIAVLYDSMSHMLIILAYMEEIFERKDGIQHLLKQKLDDIANLIKEFGNFCDVYYKHRSIVRFLRSAKYKEMLAEFAQRFESTKTGLHSLITHRTAKLVEKTSGRIDEVAASVSELVKFMDIQTSRERETAALVATNGGTEAVLKDDKLLNEIAQKLGEQINASVQLSLRQDLGQQLADNYVFFDIKMQAVQEQITEAINHSTSAILLKMEDGPHELIYDPDIKQIWKGKYGMHRGKPHKRHFVSAVHHHFEQTFIRYRRKNGAPHPDLWTLNYLSRVIFYPAIGDAIDEDSSGYVSLHELNHFFDSKPQDWSVPQWLAYWAAGWYKDNLRYRDKIMSRLKFLEGAVDSMQVENKEILRIFIENIKFRIRLIVESLYDHVLDYFEEESAESTRLDDLRNKITEMTTKAVEDQLTKSKFEIDDKRTLMLVLGRSRFESRLFCVMHRLLKRHHKVFDLGKDKPLQKGVTTSMITSWDVIFDAFEKRMRALCESWRQQRMNIELQVQWYANGLFEDWYKFSQSIPEPEDDYGDAWAEEDYDAGTEVDEDELAEYATRPPTATGYYDDDVPSISHPLDEEEDPNDATETQTVASVSDQTLHPAENSHGRSSSRTPSESGKYYFGVAELEERMSKLEGKVDNLTDLMTQILQHIKDK</sequence>
<dbReference type="Proteomes" id="UP000663843">
    <property type="component" value="Unassembled WGS sequence"/>
</dbReference>
<protein>
    <recommendedName>
        <fullName evidence="4">EF-hand domain-containing protein</fullName>
    </recommendedName>
</protein>
<proteinExistence type="predicted"/>
<organism evidence="2 3">
    <name type="scientific">Rhizoctonia solani</name>
    <dbReference type="NCBI Taxonomy" id="456999"/>
    <lineage>
        <taxon>Eukaryota</taxon>
        <taxon>Fungi</taxon>
        <taxon>Dikarya</taxon>
        <taxon>Basidiomycota</taxon>
        <taxon>Agaricomycotina</taxon>
        <taxon>Agaricomycetes</taxon>
        <taxon>Cantharellales</taxon>
        <taxon>Ceratobasidiaceae</taxon>
        <taxon>Rhizoctonia</taxon>
    </lineage>
</organism>
<dbReference type="EMBL" id="CAJMWT010005601">
    <property type="protein sequence ID" value="CAE6507501.1"/>
    <property type="molecule type" value="Genomic_DNA"/>
</dbReference>
<feature type="compositionally biased region" description="Polar residues" evidence="1">
    <location>
        <begin position="725"/>
        <end position="734"/>
    </location>
</feature>
<dbReference type="PROSITE" id="PS00018">
    <property type="entry name" value="EF_HAND_1"/>
    <property type="match status" value="1"/>
</dbReference>
<dbReference type="OrthoDB" id="775356at2759"/>
<evidence type="ECO:0008006" key="4">
    <source>
        <dbReference type="Google" id="ProtNLM"/>
    </source>
</evidence>
<feature type="region of interest" description="Disordered" evidence="1">
    <location>
        <begin position="674"/>
        <end position="736"/>
    </location>
</feature>
<gene>
    <name evidence="2" type="ORF">RDB_LOCUS147713</name>
</gene>
<comment type="caution">
    <text evidence="2">The sequence shown here is derived from an EMBL/GenBank/DDBJ whole genome shotgun (WGS) entry which is preliminary data.</text>
</comment>
<evidence type="ECO:0000313" key="3">
    <source>
        <dbReference type="Proteomes" id="UP000663843"/>
    </source>
</evidence>
<dbReference type="InterPro" id="IPR018247">
    <property type="entry name" value="EF_Hand_1_Ca_BS"/>
</dbReference>